<dbReference type="InterPro" id="IPR025502">
    <property type="entry name" value="TldD"/>
</dbReference>
<dbReference type="SUPFAM" id="SSF111283">
    <property type="entry name" value="Putative modulator of DNA gyrase, PmbA/TldD"/>
    <property type="match status" value="1"/>
</dbReference>
<keyword evidence="4 8" id="KW-0482">Metalloprotease</keyword>
<organism evidence="8 9">
    <name type="scientific">Pandoraea thiooxydans</name>
    <dbReference type="NCBI Taxonomy" id="445709"/>
    <lineage>
        <taxon>Bacteria</taxon>
        <taxon>Pseudomonadati</taxon>
        <taxon>Pseudomonadota</taxon>
        <taxon>Betaproteobacteria</taxon>
        <taxon>Burkholderiales</taxon>
        <taxon>Burkholderiaceae</taxon>
        <taxon>Pandoraea</taxon>
    </lineage>
</organism>
<feature type="domain" description="Metalloprotease TldD/E N-terminal" evidence="5">
    <location>
        <begin position="44"/>
        <end position="100"/>
    </location>
</feature>
<dbReference type="EMBL" id="CP011568">
    <property type="protein sequence ID" value="AKJ70320.2"/>
    <property type="molecule type" value="Genomic_DNA"/>
</dbReference>
<dbReference type="NCBIfam" id="NF008006">
    <property type="entry name" value="PRK10735.1"/>
    <property type="match status" value="1"/>
</dbReference>
<dbReference type="Gene3D" id="3.30.2290.10">
    <property type="entry name" value="PmbA/TldD superfamily"/>
    <property type="match status" value="1"/>
</dbReference>
<evidence type="ECO:0000256" key="1">
    <source>
        <dbReference type="ARBA" id="ARBA00005836"/>
    </source>
</evidence>
<evidence type="ECO:0000256" key="2">
    <source>
        <dbReference type="ARBA" id="ARBA00022670"/>
    </source>
</evidence>
<evidence type="ECO:0000259" key="7">
    <source>
        <dbReference type="Pfam" id="PF19290"/>
    </source>
</evidence>
<dbReference type="PANTHER" id="PTHR30624">
    <property type="entry name" value="UNCHARACTERIZED PROTEIN TLDD AND PMBA"/>
    <property type="match status" value="1"/>
</dbReference>
<dbReference type="KEGG" id="ptx:ABW99_02695"/>
<keyword evidence="2 8" id="KW-0645">Protease</keyword>
<dbReference type="Pfam" id="PF19290">
    <property type="entry name" value="PmbA_TldD_2nd"/>
    <property type="match status" value="1"/>
</dbReference>
<keyword evidence="9" id="KW-1185">Reference proteome</keyword>
<name>A0A0G3ETL6_9BURK</name>
<reference evidence="9" key="1">
    <citation type="submission" date="2015-06" db="EMBL/GenBank/DDBJ databases">
        <authorList>
            <person name="Lim Y.L."/>
            <person name="Ee R."/>
            <person name="Yong D."/>
            <person name="How K.Y."/>
            <person name="Yin W.F."/>
            <person name="Chan K.G."/>
        </authorList>
    </citation>
    <scope>NUCLEOTIDE SEQUENCE [LARGE SCALE GENOMIC DNA]</scope>
    <source>
        <strain evidence="9">DSM 25325</strain>
    </source>
</reference>
<dbReference type="InterPro" id="IPR045570">
    <property type="entry name" value="Metalloprtase-TldD/E_cen_dom"/>
</dbReference>
<dbReference type="GO" id="GO:0008237">
    <property type="term" value="F:metallopeptidase activity"/>
    <property type="evidence" value="ECO:0007669"/>
    <property type="project" value="UniProtKB-KW"/>
</dbReference>
<dbReference type="Pfam" id="PF19289">
    <property type="entry name" value="PmbA_TldD_3rd"/>
    <property type="match status" value="1"/>
</dbReference>
<dbReference type="Proteomes" id="UP000036700">
    <property type="component" value="Chromosome"/>
</dbReference>
<dbReference type="GO" id="GO:0006508">
    <property type="term" value="P:proteolysis"/>
    <property type="evidence" value="ECO:0007669"/>
    <property type="project" value="UniProtKB-KW"/>
</dbReference>
<dbReference type="InterPro" id="IPR036059">
    <property type="entry name" value="TldD/PmbA_sf"/>
</dbReference>
<accession>A0A0G3ETL6</accession>
<evidence type="ECO:0000313" key="9">
    <source>
        <dbReference type="Proteomes" id="UP000036700"/>
    </source>
</evidence>
<evidence type="ECO:0000256" key="4">
    <source>
        <dbReference type="ARBA" id="ARBA00023049"/>
    </source>
</evidence>
<evidence type="ECO:0000259" key="6">
    <source>
        <dbReference type="Pfam" id="PF19289"/>
    </source>
</evidence>
<gene>
    <name evidence="8" type="primary">tldD</name>
    <name evidence="8" type="ORF">ABW99_02695</name>
</gene>
<dbReference type="AlphaFoldDB" id="A0A0G3ETL6"/>
<dbReference type="PANTHER" id="PTHR30624:SF4">
    <property type="entry name" value="METALLOPROTEASE TLDD"/>
    <property type="match status" value="1"/>
</dbReference>
<evidence type="ECO:0000256" key="3">
    <source>
        <dbReference type="ARBA" id="ARBA00022801"/>
    </source>
</evidence>
<evidence type="ECO:0000313" key="8">
    <source>
        <dbReference type="EMBL" id="AKJ70320.2"/>
    </source>
</evidence>
<feature type="domain" description="Metalloprotease TldD/E C-terminal" evidence="6">
    <location>
        <begin position="250"/>
        <end position="483"/>
    </location>
</feature>
<protein>
    <submittedName>
        <fullName evidence="8">Metalloprotease TldD</fullName>
    </submittedName>
</protein>
<dbReference type="PIRSF" id="PIRSF004919">
    <property type="entry name" value="TldD"/>
    <property type="match status" value="1"/>
</dbReference>
<feature type="domain" description="Metalloprotease TldD/E central" evidence="7">
    <location>
        <begin position="134"/>
        <end position="242"/>
    </location>
</feature>
<dbReference type="GO" id="GO:0005829">
    <property type="term" value="C:cytosol"/>
    <property type="evidence" value="ECO:0007669"/>
    <property type="project" value="TreeGrafter"/>
</dbReference>
<proteinExistence type="inferred from homology"/>
<comment type="similarity">
    <text evidence="1">Belongs to the peptidase U62 family.</text>
</comment>
<dbReference type="STRING" id="445709.ABW99_02695"/>
<dbReference type="InterPro" id="IPR045569">
    <property type="entry name" value="Metalloprtase-TldD/E_C"/>
</dbReference>
<dbReference type="RefSeq" id="WP_052892568.1">
    <property type="nucleotide sequence ID" value="NZ_CP011568.3"/>
</dbReference>
<sequence length="485" mass="50352">MVLGGTTADAYGSASDALLSRNGLGEDNLISNASLALGKGGDYADIYLKSSMVESWAIESGEVKRGSFGIDQGFGVRAVRGEQSVLATSQRIDFPSVRQACNVVAGPLGAQASNGNAVVRMNQATPIYYGFDDPVAAIDSSEKTALLEAIDNAARRYDARVVEVMASLTVSRDIVFIARHDGYCGSDIRPLSRLDVMVQVMQNGRRESASRTIGGRGNLGGLTQQAIRELAAEAVDAALSKLDAQAAPAGTMTVVIGPGWNGVLLHEAVGHGLEGDFNRRGASAFAGRIGQRVAAPGVTIVDDGTVVGSRGSVNIDDEGTPGQCTTLIEDGILTGYMQDTLNARLAGVASTGNGRRESYDVLPMPRMTNTYMRSGGVDPDEIIASVKRGIYVAHLGGGQVDITSGRFVFSASEAFLIDNGKLTTPVKGATVLGDGPESLKRVKLIGNDLRIDTAAGVCGKGGQSVPVGVGQPTLRIDEMTVGGTA</sequence>
<evidence type="ECO:0000259" key="5">
    <source>
        <dbReference type="Pfam" id="PF01523"/>
    </source>
</evidence>
<dbReference type="InterPro" id="IPR035068">
    <property type="entry name" value="TldD/PmbA_N"/>
</dbReference>
<dbReference type="InterPro" id="IPR051463">
    <property type="entry name" value="Peptidase_U62_metallo"/>
</dbReference>
<dbReference type="Pfam" id="PF01523">
    <property type="entry name" value="PmbA_TldD_1st"/>
    <property type="match status" value="1"/>
</dbReference>
<dbReference type="InterPro" id="IPR002510">
    <property type="entry name" value="Metalloprtase-TldD/E_N"/>
</dbReference>
<keyword evidence="3" id="KW-0378">Hydrolase</keyword>